<name>A0A5P2UQ47_9ACTN</name>
<gene>
    <name evidence="2" type="ORF">CP968_21015</name>
</gene>
<evidence type="ECO:0000313" key="3">
    <source>
        <dbReference type="Proteomes" id="UP000326831"/>
    </source>
</evidence>
<dbReference type="EMBL" id="CP023701">
    <property type="protein sequence ID" value="QEU80445.1"/>
    <property type="molecule type" value="Genomic_DNA"/>
</dbReference>
<sequence>MTVDGLTTPPPLGNVAVCVKCHRRTTAPVPVRCIESTSGPGTTLRACPDHAATVPHGPMPGEPVWP</sequence>
<protein>
    <submittedName>
        <fullName evidence="2">Uncharacterized protein</fullName>
    </submittedName>
</protein>
<dbReference type="KEGG" id="ssub:CP968_21015"/>
<proteinExistence type="predicted"/>
<accession>A0A5P2UQ47</accession>
<feature type="compositionally biased region" description="Pro residues" evidence="1">
    <location>
        <begin position="57"/>
        <end position="66"/>
    </location>
</feature>
<dbReference type="OrthoDB" id="4305972at2"/>
<reference evidence="2 3" key="1">
    <citation type="submission" date="2017-09" db="EMBL/GenBank/DDBJ databases">
        <authorList>
            <person name="Lee N."/>
            <person name="Cho B.-K."/>
        </authorList>
    </citation>
    <scope>NUCLEOTIDE SEQUENCE [LARGE SCALE GENOMIC DNA]</scope>
    <source>
        <strain evidence="2 3">ATCC 27467</strain>
    </source>
</reference>
<evidence type="ECO:0000313" key="2">
    <source>
        <dbReference type="EMBL" id="QEU80445.1"/>
    </source>
</evidence>
<dbReference type="Proteomes" id="UP000326831">
    <property type="component" value="Chromosome"/>
</dbReference>
<feature type="region of interest" description="Disordered" evidence="1">
    <location>
        <begin position="38"/>
        <end position="66"/>
    </location>
</feature>
<evidence type="ECO:0000256" key="1">
    <source>
        <dbReference type="SAM" id="MobiDB-lite"/>
    </source>
</evidence>
<organism evidence="2 3">
    <name type="scientific">Streptomyces subrutilus</name>
    <dbReference type="NCBI Taxonomy" id="36818"/>
    <lineage>
        <taxon>Bacteria</taxon>
        <taxon>Bacillati</taxon>
        <taxon>Actinomycetota</taxon>
        <taxon>Actinomycetes</taxon>
        <taxon>Kitasatosporales</taxon>
        <taxon>Streptomycetaceae</taxon>
        <taxon>Streptomyces</taxon>
    </lineage>
</organism>
<keyword evidence="3" id="KW-1185">Reference proteome</keyword>
<dbReference type="AlphaFoldDB" id="A0A5P2UQ47"/>